<dbReference type="InterPro" id="IPR036291">
    <property type="entry name" value="NAD(P)-bd_dom_sf"/>
</dbReference>
<evidence type="ECO:0000259" key="6">
    <source>
        <dbReference type="Pfam" id="PF08240"/>
    </source>
</evidence>
<dbReference type="Proteomes" id="UP001597302">
    <property type="component" value="Unassembled WGS sequence"/>
</dbReference>
<feature type="non-terminal residue" evidence="7">
    <location>
        <position position="1"/>
    </location>
</feature>
<evidence type="ECO:0000256" key="5">
    <source>
        <dbReference type="ARBA" id="ARBA00023002"/>
    </source>
</evidence>
<feature type="domain" description="Alcohol dehydrogenase-like N-terminal" evidence="6">
    <location>
        <begin position="19"/>
        <end position="94"/>
    </location>
</feature>
<dbReference type="Pfam" id="PF08240">
    <property type="entry name" value="ADH_N"/>
    <property type="match status" value="1"/>
</dbReference>
<evidence type="ECO:0000256" key="2">
    <source>
        <dbReference type="ARBA" id="ARBA00008072"/>
    </source>
</evidence>
<dbReference type="EMBL" id="JBHTOQ010000041">
    <property type="protein sequence ID" value="MFD1483208.1"/>
    <property type="molecule type" value="Genomic_DNA"/>
</dbReference>
<keyword evidence="3" id="KW-0479">Metal-binding</keyword>
<evidence type="ECO:0000313" key="7">
    <source>
        <dbReference type="EMBL" id="MFD1483208.1"/>
    </source>
</evidence>
<proteinExistence type="inferred from homology"/>
<keyword evidence="5" id="KW-0560">Oxidoreductase</keyword>
<evidence type="ECO:0000256" key="4">
    <source>
        <dbReference type="ARBA" id="ARBA00022833"/>
    </source>
</evidence>
<protein>
    <submittedName>
        <fullName evidence="7">Alcohol dehydrogenase catalytic domain-containing protein</fullName>
    </submittedName>
</protein>
<name>A0ABW4E254_9RHOB</name>
<sequence>GLLDGEYCSQKTGTKPVQVQIVGRIDLMGEDVHGLRIGQRVGVPWLANTCGRCPYCRAGHENLCDQPTFTGYSVDGGYAEACLANARFIVPLDDTSDAASLAPLLCAGLIGYRALKMVADARSIGIYGFGAAAHIIAQIAVAQQRHVFAVTRPGDKATQKYALELGATWAGDSDQLLPEELDAALIFAPDGSLVPRALRAVRKGGCVVCAGIHMSQIPALDYEDLWGERILRSVANMTRTDAAEFMLRIHDMPVLTRTTIYALSDANLALDDLRAGRLTGAAVLVP</sequence>
<dbReference type="SUPFAM" id="SSF50129">
    <property type="entry name" value="GroES-like"/>
    <property type="match status" value="1"/>
</dbReference>
<dbReference type="InterPro" id="IPR013154">
    <property type="entry name" value="ADH-like_N"/>
</dbReference>
<comment type="cofactor">
    <cofactor evidence="1">
        <name>Zn(2+)</name>
        <dbReference type="ChEBI" id="CHEBI:29105"/>
    </cofactor>
</comment>
<evidence type="ECO:0000256" key="3">
    <source>
        <dbReference type="ARBA" id="ARBA00022723"/>
    </source>
</evidence>
<dbReference type="InterPro" id="IPR011032">
    <property type="entry name" value="GroES-like_sf"/>
</dbReference>
<dbReference type="Gene3D" id="3.90.180.10">
    <property type="entry name" value="Medium-chain alcohol dehydrogenases, catalytic domain"/>
    <property type="match status" value="1"/>
</dbReference>
<accession>A0ABW4E254</accession>
<comment type="similarity">
    <text evidence="2">Belongs to the zinc-containing alcohol dehydrogenase family.</text>
</comment>
<dbReference type="SUPFAM" id="SSF51735">
    <property type="entry name" value="NAD(P)-binding Rossmann-fold domains"/>
    <property type="match status" value="1"/>
</dbReference>
<evidence type="ECO:0000313" key="8">
    <source>
        <dbReference type="Proteomes" id="UP001597302"/>
    </source>
</evidence>
<keyword evidence="4" id="KW-0862">Zinc</keyword>
<dbReference type="PANTHER" id="PTHR42940">
    <property type="entry name" value="ALCOHOL DEHYDROGENASE 1-RELATED"/>
    <property type="match status" value="1"/>
</dbReference>
<evidence type="ECO:0000256" key="1">
    <source>
        <dbReference type="ARBA" id="ARBA00001947"/>
    </source>
</evidence>
<reference evidence="8" key="1">
    <citation type="journal article" date="2019" name="Int. J. Syst. Evol. Microbiol.">
        <title>The Global Catalogue of Microorganisms (GCM) 10K type strain sequencing project: providing services to taxonomists for standard genome sequencing and annotation.</title>
        <authorList>
            <consortium name="The Broad Institute Genomics Platform"/>
            <consortium name="The Broad Institute Genome Sequencing Center for Infectious Disease"/>
            <person name="Wu L."/>
            <person name="Ma J."/>
        </authorList>
    </citation>
    <scope>NUCLEOTIDE SEQUENCE [LARGE SCALE GENOMIC DNA]</scope>
    <source>
        <strain evidence="8">CCM 8875</strain>
    </source>
</reference>
<dbReference type="Gene3D" id="3.40.50.720">
    <property type="entry name" value="NAD(P)-binding Rossmann-like Domain"/>
    <property type="match status" value="1"/>
</dbReference>
<comment type="caution">
    <text evidence="7">The sequence shown here is derived from an EMBL/GenBank/DDBJ whole genome shotgun (WGS) entry which is preliminary data.</text>
</comment>
<keyword evidence="8" id="KW-1185">Reference proteome</keyword>
<dbReference type="PANTHER" id="PTHR42940:SF8">
    <property type="entry name" value="VACUOLAR PROTEIN SORTING-ASSOCIATED PROTEIN 11"/>
    <property type="match status" value="1"/>
</dbReference>
<dbReference type="RefSeq" id="WP_379107552.1">
    <property type="nucleotide sequence ID" value="NZ_JBHTOQ010000041.1"/>
</dbReference>
<organism evidence="7 8">
    <name type="scientific">Paracoccus nototheniae</name>
    <dbReference type="NCBI Taxonomy" id="2489002"/>
    <lineage>
        <taxon>Bacteria</taxon>
        <taxon>Pseudomonadati</taxon>
        <taxon>Pseudomonadota</taxon>
        <taxon>Alphaproteobacteria</taxon>
        <taxon>Rhodobacterales</taxon>
        <taxon>Paracoccaceae</taxon>
        <taxon>Paracoccus</taxon>
    </lineage>
</organism>
<gene>
    <name evidence="7" type="ORF">ACFQ5P_18075</name>
</gene>